<dbReference type="Pfam" id="PF01425">
    <property type="entry name" value="Amidase"/>
    <property type="match status" value="1"/>
</dbReference>
<dbReference type="EMBL" id="JBHUFU010000013">
    <property type="protein sequence ID" value="MFD1832192.1"/>
    <property type="molecule type" value="Genomic_DNA"/>
</dbReference>
<evidence type="ECO:0000259" key="3">
    <source>
        <dbReference type="Pfam" id="PF01425"/>
    </source>
</evidence>
<evidence type="ECO:0000313" key="4">
    <source>
        <dbReference type="EMBL" id="MFD1832192.1"/>
    </source>
</evidence>
<proteinExistence type="inferred from homology"/>
<name>A0ABW4PPT8_9ACTN</name>
<dbReference type="Proteomes" id="UP001597365">
    <property type="component" value="Unassembled WGS sequence"/>
</dbReference>
<keyword evidence="5" id="KW-1185">Reference proteome</keyword>
<dbReference type="InterPro" id="IPR023631">
    <property type="entry name" value="Amidase_dom"/>
</dbReference>
<dbReference type="PANTHER" id="PTHR11895">
    <property type="entry name" value="TRANSAMIDASE"/>
    <property type="match status" value="1"/>
</dbReference>
<dbReference type="InterPro" id="IPR036928">
    <property type="entry name" value="AS_sf"/>
</dbReference>
<sequence>MAQGGPRGLRGGGGEPGPGALGDLLSPVGRGEDEHLPRGAEAALHAPGETPARQAVDTAAAYLSDAGYDVQEVPDVPLHDEALEAYGRMIMTEFGVAWPAVRRVLGEGGDRYIGMSMARTAPVGLPEYLRLAGVRLTVRRAWAAFLAERPLLLGPVFTVPPVEPGLESRDEEGHRTVTEAMRLCTVTSFAGVPAVAVPVGVRDGLPQGVQIVGQAFREDRCLAAAAVVEQRVGPLAPVDPRP</sequence>
<evidence type="ECO:0000256" key="2">
    <source>
        <dbReference type="SAM" id="MobiDB-lite"/>
    </source>
</evidence>
<dbReference type="RefSeq" id="WP_380902856.1">
    <property type="nucleotide sequence ID" value="NZ_JBHUFU010000013.1"/>
</dbReference>
<evidence type="ECO:0000313" key="5">
    <source>
        <dbReference type="Proteomes" id="UP001597365"/>
    </source>
</evidence>
<dbReference type="Gene3D" id="3.90.1300.10">
    <property type="entry name" value="Amidase signature (AS) domain"/>
    <property type="match status" value="1"/>
</dbReference>
<accession>A0ABW4PPT8</accession>
<dbReference type="SUPFAM" id="SSF75304">
    <property type="entry name" value="Amidase signature (AS) enzymes"/>
    <property type="match status" value="1"/>
</dbReference>
<feature type="region of interest" description="Disordered" evidence="2">
    <location>
        <begin position="1"/>
        <end position="37"/>
    </location>
</feature>
<feature type="domain" description="Amidase" evidence="3">
    <location>
        <begin position="49"/>
        <end position="222"/>
    </location>
</feature>
<feature type="compositionally biased region" description="Gly residues" evidence="2">
    <location>
        <begin position="1"/>
        <end position="20"/>
    </location>
</feature>
<organism evidence="4 5">
    <name type="scientific">Streptomyces desertarenae</name>
    <dbReference type="NCBI Taxonomy" id="2666184"/>
    <lineage>
        <taxon>Bacteria</taxon>
        <taxon>Bacillati</taxon>
        <taxon>Actinomycetota</taxon>
        <taxon>Actinomycetes</taxon>
        <taxon>Kitasatosporales</taxon>
        <taxon>Streptomycetaceae</taxon>
        <taxon>Streptomyces</taxon>
    </lineage>
</organism>
<gene>
    <name evidence="4" type="ORF">ACFSJS_21465</name>
</gene>
<comment type="similarity">
    <text evidence="1">Belongs to the amidase family.</text>
</comment>
<evidence type="ECO:0000256" key="1">
    <source>
        <dbReference type="ARBA" id="ARBA00009199"/>
    </source>
</evidence>
<dbReference type="InterPro" id="IPR000120">
    <property type="entry name" value="Amidase"/>
</dbReference>
<protein>
    <submittedName>
        <fullName evidence="4">Amidase family protein</fullName>
    </submittedName>
</protein>
<reference evidence="5" key="1">
    <citation type="journal article" date="2019" name="Int. J. Syst. Evol. Microbiol.">
        <title>The Global Catalogue of Microorganisms (GCM) 10K type strain sequencing project: providing services to taxonomists for standard genome sequencing and annotation.</title>
        <authorList>
            <consortium name="The Broad Institute Genomics Platform"/>
            <consortium name="The Broad Institute Genome Sequencing Center for Infectious Disease"/>
            <person name="Wu L."/>
            <person name="Ma J."/>
        </authorList>
    </citation>
    <scope>NUCLEOTIDE SEQUENCE [LARGE SCALE GENOMIC DNA]</scope>
    <source>
        <strain evidence="5">CGMCC 4.7455</strain>
    </source>
</reference>
<comment type="caution">
    <text evidence="4">The sequence shown here is derived from an EMBL/GenBank/DDBJ whole genome shotgun (WGS) entry which is preliminary data.</text>
</comment>
<dbReference type="PANTHER" id="PTHR11895:SF7">
    <property type="entry name" value="GLUTAMYL-TRNA(GLN) AMIDOTRANSFERASE SUBUNIT A, MITOCHONDRIAL"/>
    <property type="match status" value="1"/>
</dbReference>